<sequence>MLEVGNSEYELVDGYQRLTTLVNYVKGYPWSGKKDGKRLSPAKLSKKVSKEIAGKSFNDLDPEYQRIIKRSTIPLIEFKQLEPDNYNSKYLIFERINTGSEKLNPMQIRKSLAYGKFMSSLYKFADKNNKFTDLFSSQSIKKDIHVEAFLRVYVMKQIFNKEFELKESGIINILNQFCEENRDSEITEDYFEKFENAIELIYKIFESKNEICRRVEGNEEVGFQFTGNLNISILEAMVGLIIENLDSINELEKIKFRYKKVMSDTIRKAIEGIESNPFSVSTGTIQAIELRFEICKKILW</sequence>
<gene>
    <name evidence="2" type="ORF">SAMN04489758_11540</name>
</gene>
<protein>
    <recommendedName>
        <fullName evidence="1">GmrSD restriction endonucleases N-terminal domain-containing protein</fullName>
    </recommendedName>
</protein>
<dbReference type="Pfam" id="PF03235">
    <property type="entry name" value="GmrSD_N"/>
    <property type="match status" value="1"/>
</dbReference>
<accession>A0A1I0F0D6</accession>
<proteinExistence type="predicted"/>
<feature type="domain" description="GmrSD restriction endonucleases N-terminal" evidence="1">
    <location>
        <begin position="5"/>
        <end position="112"/>
    </location>
</feature>
<dbReference type="Proteomes" id="UP000198558">
    <property type="component" value="Unassembled WGS sequence"/>
</dbReference>
<dbReference type="AlphaFoldDB" id="A0A1I0F0D6"/>
<dbReference type="PANTHER" id="PTHR39639:SF1">
    <property type="entry name" value="DUF262 DOMAIN-CONTAINING PROTEIN"/>
    <property type="match status" value="1"/>
</dbReference>
<evidence type="ECO:0000259" key="1">
    <source>
        <dbReference type="Pfam" id="PF03235"/>
    </source>
</evidence>
<evidence type="ECO:0000313" key="3">
    <source>
        <dbReference type="Proteomes" id="UP000198558"/>
    </source>
</evidence>
<reference evidence="3" key="1">
    <citation type="submission" date="2016-10" db="EMBL/GenBank/DDBJ databases">
        <authorList>
            <person name="Varghese N."/>
            <person name="Submissions S."/>
        </authorList>
    </citation>
    <scope>NUCLEOTIDE SEQUENCE [LARGE SCALE GENOMIC DNA]</scope>
    <source>
        <strain evidence="3">DSM 1551</strain>
    </source>
</reference>
<evidence type="ECO:0000313" key="2">
    <source>
        <dbReference type="EMBL" id="SET50845.1"/>
    </source>
</evidence>
<dbReference type="EMBL" id="FOIN01000015">
    <property type="protein sequence ID" value="SET50845.1"/>
    <property type="molecule type" value="Genomic_DNA"/>
</dbReference>
<dbReference type="PANTHER" id="PTHR39639">
    <property type="entry name" value="CHROMOSOME 16, WHOLE GENOME SHOTGUN SEQUENCE"/>
    <property type="match status" value="1"/>
</dbReference>
<dbReference type="InterPro" id="IPR004919">
    <property type="entry name" value="GmrSD_N"/>
</dbReference>
<organism evidence="2 3">
    <name type="scientific">Thomasclavelia cocleata</name>
    <dbReference type="NCBI Taxonomy" id="69824"/>
    <lineage>
        <taxon>Bacteria</taxon>
        <taxon>Bacillati</taxon>
        <taxon>Bacillota</taxon>
        <taxon>Erysipelotrichia</taxon>
        <taxon>Erysipelotrichales</taxon>
        <taxon>Coprobacillaceae</taxon>
        <taxon>Thomasclavelia</taxon>
    </lineage>
</organism>
<keyword evidence="3" id="KW-1185">Reference proteome</keyword>
<name>A0A1I0F0D6_9FIRM</name>